<dbReference type="AlphaFoldDB" id="A0A1I7ED49"/>
<keyword evidence="2" id="KW-1185">Reference proteome</keyword>
<gene>
    <name evidence="1" type="ORF">SAMN05216236_1705</name>
</gene>
<sequence length="121" mass="13665">MMPDTHAFSSRLHVPIERYKQALEELARRADACGISGYEEEGDIVLPPLYDSEAHVEFFDSITRQPEQYHALLLLQKVNLLEDTLVYLQQFGKPYADTAIQELIRVLRGPAVGIAPIDPEA</sequence>
<dbReference type="Proteomes" id="UP000182466">
    <property type="component" value="Unassembled WGS sequence"/>
</dbReference>
<evidence type="ECO:0000313" key="2">
    <source>
        <dbReference type="Proteomes" id="UP000182466"/>
    </source>
</evidence>
<dbReference type="eggNOG" id="ENOG5033WTA">
    <property type="taxonomic scope" value="Bacteria"/>
</dbReference>
<dbReference type="STRING" id="999627.SAMN05216236_1705"/>
<organism evidence="1 2">
    <name type="scientific">Sedimentitalea nanhaiensis</name>
    <dbReference type="NCBI Taxonomy" id="999627"/>
    <lineage>
        <taxon>Bacteria</taxon>
        <taxon>Pseudomonadati</taxon>
        <taxon>Pseudomonadota</taxon>
        <taxon>Alphaproteobacteria</taxon>
        <taxon>Rhodobacterales</taxon>
        <taxon>Paracoccaceae</taxon>
        <taxon>Sedimentitalea</taxon>
    </lineage>
</organism>
<accession>A0A1I7ED49</accession>
<reference evidence="1 2" key="1">
    <citation type="submission" date="2016-10" db="EMBL/GenBank/DDBJ databases">
        <authorList>
            <person name="de Groot N.N."/>
        </authorList>
    </citation>
    <scope>NUCLEOTIDE SEQUENCE [LARGE SCALE GENOMIC DNA]</scope>
    <source>
        <strain evidence="1 2">CGMCC 1.10959</strain>
    </source>
</reference>
<dbReference type="EMBL" id="FPAW01000070">
    <property type="protein sequence ID" value="SFU21783.1"/>
    <property type="molecule type" value="Genomic_DNA"/>
</dbReference>
<evidence type="ECO:0000313" key="1">
    <source>
        <dbReference type="EMBL" id="SFU21783.1"/>
    </source>
</evidence>
<name>A0A1I7ED49_9RHOB</name>
<protein>
    <submittedName>
        <fullName evidence="1">Uncharacterized protein</fullName>
    </submittedName>
</protein>
<proteinExistence type="predicted"/>